<dbReference type="PANTHER" id="PTHR30344">
    <property type="entry name" value="6-PHOSPHOGLUCONOLACTONASE-RELATED"/>
    <property type="match status" value="1"/>
</dbReference>
<name>A0A1Y5TW81_9RHOB</name>
<keyword evidence="4" id="KW-1185">Reference proteome</keyword>
<dbReference type="STRING" id="315423.SAMN04488020_11741"/>
<dbReference type="Proteomes" id="UP000193870">
    <property type="component" value="Unassembled WGS sequence"/>
</dbReference>
<dbReference type="GO" id="GO:0006006">
    <property type="term" value="P:glucose metabolic process"/>
    <property type="evidence" value="ECO:0007669"/>
    <property type="project" value="UniProtKB-KW"/>
</dbReference>
<comment type="similarity">
    <text evidence="1">Belongs to the cycloisomerase 2 family.</text>
</comment>
<dbReference type="GO" id="GO:0005829">
    <property type="term" value="C:cytosol"/>
    <property type="evidence" value="ECO:0007669"/>
    <property type="project" value="TreeGrafter"/>
</dbReference>
<sequence length="342" mass="35687">MTNDQDILVIVLAGESALVLCDLDGKTGGMTLREKVSLPGVEGACLGMPLATNPAGDRVYVAWRGKEKRLFTFALDTAARHLAPLSDAPLPASMCHASPVAGGRHLATASMTDSTIALSPLAPDGTASAPVWSDAAPFAHCLIEAPNGLLYAPSLKGHFVQIYALADDASSLRPVARQDAPDGSGPRHILFTADGATAYLLSEFAGTLTAFDVAPKAGTLTPRQTVSFLSDGEKAKASELCLSPDERVLYASERNTSQIFAYRLEDARMHLMGAFPAPDCPRAIGLDSTGRHLIALGEKSGDAWSYRIDGDGMLVPAARLSVGAGPSWVLAFGPANKSVGAC</sequence>
<dbReference type="PANTHER" id="PTHR30344:SF1">
    <property type="entry name" value="6-PHOSPHOGLUCONOLACTONASE"/>
    <property type="match status" value="1"/>
</dbReference>
<dbReference type="InterPro" id="IPR015943">
    <property type="entry name" value="WD40/YVTN_repeat-like_dom_sf"/>
</dbReference>
<dbReference type="AlphaFoldDB" id="A0A1Y5TW81"/>
<keyword evidence="3" id="KW-0378">Hydrolase</keyword>
<dbReference type="EMBL" id="FWFV01000016">
    <property type="protein sequence ID" value="SLN69879.1"/>
    <property type="molecule type" value="Genomic_DNA"/>
</dbReference>
<keyword evidence="2" id="KW-0119">Carbohydrate metabolism</keyword>
<dbReference type="InterPro" id="IPR050282">
    <property type="entry name" value="Cycloisomerase_2"/>
</dbReference>
<proteinExistence type="inferred from homology"/>
<dbReference type="Pfam" id="PF10282">
    <property type="entry name" value="Lactonase"/>
    <property type="match status" value="1"/>
</dbReference>
<organism evidence="3 4">
    <name type="scientific">Palleronia marisminoris</name>
    <dbReference type="NCBI Taxonomy" id="315423"/>
    <lineage>
        <taxon>Bacteria</taxon>
        <taxon>Pseudomonadati</taxon>
        <taxon>Pseudomonadota</taxon>
        <taxon>Alphaproteobacteria</taxon>
        <taxon>Rhodobacterales</taxon>
        <taxon>Roseobacteraceae</taxon>
        <taxon>Palleronia</taxon>
    </lineage>
</organism>
<dbReference type="EC" id="3.1.1.31" evidence="3"/>
<dbReference type="GO" id="GO:0017057">
    <property type="term" value="F:6-phosphogluconolactonase activity"/>
    <property type="evidence" value="ECO:0007669"/>
    <property type="project" value="UniProtKB-EC"/>
</dbReference>
<keyword evidence="2" id="KW-0313">Glucose metabolism</keyword>
<accession>A0A1Y5TW81</accession>
<dbReference type="OrthoDB" id="9790815at2"/>
<protein>
    <submittedName>
        <fullName evidence="3">6-phosphogluconolactonase</fullName>
        <ecNumber evidence="3">3.1.1.31</ecNumber>
    </submittedName>
</protein>
<reference evidence="3 4" key="1">
    <citation type="submission" date="2017-03" db="EMBL/GenBank/DDBJ databases">
        <authorList>
            <person name="Afonso C.L."/>
            <person name="Miller P.J."/>
            <person name="Scott M.A."/>
            <person name="Spackman E."/>
            <person name="Goraichik I."/>
            <person name="Dimitrov K.M."/>
            <person name="Suarez D.L."/>
            <person name="Swayne D.E."/>
        </authorList>
    </citation>
    <scope>NUCLEOTIDE SEQUENCE [LARGE SCALE GENOMIC DNA]</scope>
    <source>
        <strain evidence="3 4">CECT 7066</strain>
    </source>
</reference>
<evidence type="ECO:0000313" key="3">
    <source>
        <dbReference type="EMBL" id="SLN69879.1"/>
    </source>
</evidence>
<evidence type="ECO:0000256" key="2">
    <source>
        <dbReference type="ARBA" id="ARBA00022526"/>
    </source>
</evidence>
<dbReference type="SUPFAM" id="SSF50974">
    <property type="entry name" value="Nitrous oxide reductase, N-terminal domain"/>
    <property type="match status" value="1"/>
</dbReference>
<evidence type="ECO:0000256" key="1">
    <source>
        <dbReference type="ARBA" id="ARBA00005564"/>
    </source>
</evidence>
<dbReference type="InterPro" id="IPR019405">
    <property type="entry name" value="Lactonase_7-beta_prop"/>
</dbReference>
<gene>
    <name evidence="3" type="primary">pgl_2</name>
    <name evidence="3" type="ORF">PAM7066_03543</name>
</gene>
<dbReference type="RefSeq" id="WP_085855492.1">
    <property type="nucleotide sequence ID" value="NZ_FOPF01000017.1"/>
</dbReference>
<dbReference type="InterPro" id="IPR011045">
    <property type="entry name" value="N2O_reductase_N"/>
</dbReference>
<dbReference type="Gene3D" id="2.130.10.10">
    <property type="entry name" value="YVTN repeat-like/Quinoprotein amine dehydrogenase"/>
    <property type="match status" value="1"/>
</dbReference>
<evidence type="ECO:0000313" key="4">
    <source>
        <dbReference type="Proteomes" id="UP000193870"/>
    </source>
</evidence>